<sequence>MTIGVHLNPETAIGDARKVLTVDPEGMIWDIILNITILSMIDGKFFDKLEEIARIMRHSDLPFGGIQLIICGDMFQLPPVPDRDPRNNQQIPSVFAFEAQTWDMCMGPPVNLTRVFRQKEQGKSLASMANLLNAMRFGNVDEQAVAVFQTLQREVNLSRRDEVEWANNRRLDMLTGETRRYTAQQFAGRNSEGQQITHEQMEKLLEKLVVPKQISLKVGAQVMLVKNLVQGTLVNGSLGIVRDFKTVAEAKEANILIVRPEGDDKKPEVPRSLEKERWPVVQFTNGIQMLAIPQEFTVENADAEMEAQRNQVRAGFVLGV</sequence>
<organism evidence="4 5">
    <name type="scientific">Mycena chlorophos</name>
    <name type="common">Agaric fungus</name>
    <name type="synonym">Agaricus chlorophos</name>
    <dbReference type="NCBI Taxonomy" id="658473"/>
    <lineage>
        <taxon>Eukaryota</taxon>
        <taxon>Fungi</taxon>
        <taxon>Dikarya</taxon>
        <taxon>Basidiomycota</taxon>
        <taxon>Agaricomycotina</taxon>
        <taxon>Agaricomycetes</taxon>
        <taxon>Agaricomycetidae</taxon>
        <taxon>Agaricales</taxon>
        <taxon>Marasmiineae</taxon>
        <taxon>Mycenaceae</taxon>
        <taxon>Mycena</taxon>
    </lineage>
</organism>
<feature type="domain" description="DNA helicase Pif1-like 2B" evidence="3">
    <location>
        <begin position="203"/>
        <end position="243"/>
    </location>
</feature>
<name>A0A8H6T5G2_MYCCL</name>
<dbReference type="GO" id="GO:0006310">
    <property type="term" value="P:DNA recombination"/>
    <property type="evidence" value="ECO:0007669"/>
    <property type="project" value="UniProtKB-KW"/>
</dbReference>
<comment type="catalytic activity">
    <reaction evidence="1">
        <text>ATP + H2O = ADP + phosphate + H(+)</text>
        <dbReference type="Rhea" id="RHEA:13065"/>
        <dbReference type="ChEBI" id="CHEBI:15377"/>
        <dbReference type="ChEBI" id="CHEBI:15378"/>
        <dbReference type="ChEBI" id="CHEBI:30616"/>
        <dbReference type="ChEBI" id="CHEBI:43474"/>
        <dbReference type="ChEBI" id="CHEBI:456216"/>
        <dbReference type="EC" id="5.6.2.3"/>
    </reaction>
</comment>
<reference evidence="4" key="1">
    <citation type="submission" date="2020-05" db="EMBL/GenBank/DDBJ databases">
        <title>Mycena genomes resolve the evolution of fungal bioluminescence.</title>
        <authorList>
            <person name="Tsai I.J."/>
        </authorList>
    </citation>
    <scope>NUCLEOTIDE SEQUENCE</scope>
    <source>
        <strain evidence="4">110903Hualien_Pintung</strain>
    </source>
</reference>
<dbReference type="Gene3D" id="3.40.50.300">
    <property type="entry name" value="P-loop containing nucleotide triphosphate hydrolases"/>
    <property type="match status" value="2"/>
</dbReference>
<keyword evidence="1" id="KW-0067">ATP-binding</keyword>
<dbReference type="GO" id="GO:0005524">
    <property type="term" value="F:ATP binding"/>
    <property type="evidence" value="ECO:0007669"/>
    <property type="project" value="UniProtKB-KW"/>
</dbReference>
<dbReference type="Proteomes" id="UP000613580">
    <property type="component" value="Unassembled WGS sequence"/>
</dbReference>
<keyword evidence="5" id="KW-1185">Reference proteome</keyword>
<feature type="domain" description="DNA helicase Pif1-like DEAD-box helicase" evidence="2">
    <location>
        <begin position="38"/>
        <end position="143"/>
    </location>
</feature>
<comment type="similarity">
    <text evidence="1">Belongs to the helicase family.</text>
</comment>
<keyword evidence="1" id="KW-0227">DNA damage</keyword>
<dbReference type="Gene3D" id="2.30.30.940">
    <property type="match status" value="1"/>
</dbReference>
<dbReference type="PANTHER" id="PTHR47642">
    <property type="entry name" value="ATP-DEPENDENT DNA HELICASE"/>
    <property type="match status" value="1"/>
</dbReference>
<evidence type="ECO:0000256" key="1">
    <source>
        <dbReference type="RuleBase" id="RU363044"/>
    </source>
</evidence>
<proteinExistence type="inferred from homology"/>
<dbReference type="GO" id="GO:0043139">
    <property type="term" value="F:5'-3' DNA helicase activity"/>
    <property type="evidence" value="ECO:0007669"/>
    <property type="project" value="UniProtKB-EC"/>
</dbReference>
<dbReference type="EC" id="5.6.2.3" evidence="1"/>
<dbReference type="InterPro" id="IPR010285">
    <property type="entry name" value="DNA_helicase_pif1-like_DEAD"/>
</dbReference>
<dbReference type="EMBL" id="JACAZE010000007">
    <property type="protein sequence ID" value="KAF7310586.1"/>
    <property type="molecule type" value="Genomic_DNA"/>
</dbReference>
<dbReference type="GO" id="GO:0016787">
    <property type="term" value="F:hydrolase activity"/>
    <property type="evidence" value="ECO:0007669"/>
    <property type="project" value="UniProtKB-KW"/>
</dbReference>
<keyword evidence="1" id="KW-0547">Nucleotide-binding</keyword>
<dbReference type="AlphaFoldDB" id="A0A8H6T5G2"/>
<dbReference type="InterPro" id="IPR049163">
    <property type="entry name" value="Pif1-like_2B_dom"/>
</dbReference>
<dbReference type="InterPro" id="IPR051055">
    <property type="entry name" value="PIF1_helicase"/>
</dbReference>
<dbReference type="OrthoDB" id="432234at2759"/>
<keyword evidence="1" id="KW-0378">Hydrolase</keyword>
<gene>
    <name evidence="4" type="ORF">HMN09_00601400</name>
</gene>
<dbReference type="GO" id="GO:0000723">
    <property type="term" value="P:telomere maintenance"/>
    <property type="evidence" value="ECO:0007669"/>
    <property type="project" value="InterPro"/>
</dbReference>
<accession>A0A8H6T5G2</accession>
<evidence type="ECO:0000313" key="4">
    <source>
        <dbReference type="EMBL" id="KAF7310586.1"/>
    </source>
</evidence>
<comment type="caution">
    <text evidence="4">The sequence shown here is derived from an EMBL/GenBank/DDBJ whole genome shotgun (WGS) entry which is preliminary data.</text>
</comment>
<keyword evidence="1" id="KW-0234">DNA repair</keyword>
<comment type="cofactor">
    <cofactor evidence="1">
        <name>Mg(2+)</name>
        <dbReference type="ChEBI" id="CHEBI:18420"/>
    </cofactor>
</comment>
<dbReference type="InterPro" id="IPR027417">
    <property type="entry name" value="P-loop_NTPase"/>
</dbReference>
<evidence type="ECO:0000313" key="5">
    <source>
        <dbReference type="Proteomes" id="UP000613580"/>
    </source>
</evidence>
<dbReference type="Pfam" id="PF05970">
    <property type="entry name" value="PIF1"/>
    <property type="match status" value="1"/>
</dbReference>
<dbReference type="Pfam" id="PF21530">
    <property type="entry name" value="Pif1_2B_dom"/>
    <property type="match status" value="1"/>
</dbReference>
<dbReference type="PANTHER" id="PTHR47642:SF7">
    <property type="entry name" value="ATP-DEPENDENT DNA HELICASE PIF1"/>
    <property type="match status" value="1"/>
</dbReference>
<evidence type="ECO:0000259" key="2">
    <source>
        <dbReference type="Pfam" id="PF05970"/>
    </source>
</evidence>
<protein>
    <recommendedName>
        <fullName evidence="1">ATP-dependent DNA helicase</fullName>
        <ecNumber evidence="1">5.6.2.3</ecNumber>
    </recommendedName>
</protein>
<dbReference type="SUPFAM" id="SSF52540">
    <property type="entry name" value="P-loop containing nucleoside triphosphate hydrolases"/>
    <property type="match status" value="1"/>
</dbReference>
<dbReference type="GO" id="GO:0006281">
    <property type="term" value="P:DNA repair"/>
    <property type="evidence" value="ECO:0007669"/>
    <property type="project" value="UniProtKB-KW"/>
</dbReference>
<evidence type="ECO:0000259" key="3">
    <source>
        <dbReference type="Pfam" id="PF21530"/>
    </source>
</evidence>
<keyword evidence="1 4" id="KW-0347">Helicase</keyword>
<keyword evidence="1" id="KW-0233">DNA recombination</keyword>